<protein>
    <submittedName>
        <fullName evidence="2">Uncharacterized protein</fullName>
    </submittedName>
</protein>
<proteinExistence type="inferred from homology"/>
<evidence type="ECO:0000313" key="3">
    <source>
        <dbReference type="Proteomes" id="UP000663889"/>
    </source>
</evidence>
<gene>
    <name evidence="2" type="ORF">SEV965_LOCUS14018</name>
</gene>
<dbReference type="InterPro" id="IPR015424">
    <property type="entry name" value="PyrdxlP-dep_Trfase"/>
</dbReference>
<evidence type="ECO:0000256" key="1">
    <source>
        <dbReference type="ARBA" id="ARBA00008954"/>
    </source>
</evidence>
<reference evidence="2" key="1">
    <citation type="submission" date="2021-02" db="EMBL/GenBank/DDBJ databases">
        <authorList>
            <person name="Nowell W R."/>
        </authorList>
    </citation>
    <scope>NUCLEOTIDE SEQUENCE</scope>
</reference>
<evidence type="ECO:0000313" key="2">
    <source>
        <dbReference type="EMBL" id="CAF1064413.1"/>
    </source>
</evidence>
<dbReference type="SUPFAM" id="SSF53383">
    <property type="entry name" value="PLP-dependent transferases"/>
    <property type="match status" value="2"/>
</dbReference>
<dbReference type="PANTHER" id="PTHR45688">
    <property type="match status" value="1"/>
</dbReference>
<dbReference type="Gene3D" id="3.90.1150.10">
    <property type="entry name" value="Aspartate Aminotransferase, domain 1"/>
    <property type="match status" value="1"/>
</dbReference>
<dbReference type="PANTHER" id="PTHR45688:SF13">
    <property type="entry name" value="ALANINE--GLYOXYLATE AMINOTRANSFERASE 2-LIKE"/>
    <property type="match status" value="1"/>
</dbReference>
<accession>A0A814LJD8</accession>
<dbReference type="EMBL" id="CAJNOU010000683">
    <property type="protein sequence ID" value="CAF1064413.1"/>
    <property type="molecule type" value="Genomic_DNA"/>
</dbReference>
<organism evidence="2 3">
    <name type="scientific">Rotaria sordida</name>
    <dbReference type="NCBI Taxonomy" id="392033"/>
    <lineage>
        <taxon>Eukaryota</taxon>
        <taxon>Metazoa</taxon>
        <taxon>Spiralia</taxon>
        <taxon>Gnathifera</taxon>
        <taxon>Rotifera</taxon>
        <taxon>Eurotatoria</taxon>
        <taxon>Bdelloidea</taxon>
        <taxon>Philodinida</taxon>
        <taxon>Philodinidae</taxon>
        <taxon>Rotaria</taxon>
    </lineage>
</organism>
<comment type="similarity">
    <text evidence="1">Belongs to the class-III pyridoxal-phosphate-dependent aminotransferase family.</text>
</comment>
<dbReference type="GO" id="GO:0005739">
    <property type="term" value="C:mitochondrion"/>
    <property type="evidence" value="ECO:0007669"/>
    <property type="project" value="TreeGrafter"/>
</dbReference>
<name>A0A814LJD8_9BILA</name>
<dbReference type="AlphaFoldDB" id="A0A814LJD8"/>
<dbReference type="Proteomes" id="UP000663889">
    <property type="component" value="Unassembled WGS sequence"/>
</dbReference>
<dbReference type="InterPro" id="IPR015422">
    <property type="entry name" value="PyrdxlP-dep_Trfase_small"/>
</dbReference>
<dbReference type="InterPro" id="IPR015421">
    <property type="entry name" value="PyrdxlP-dep_Trfase_major"/>
</dbReference>
<dbReference type="Gene3D" id="3.40.640.10">
    <property type="entry name" value="Type I PLP-dependent aspartate aminotransferase-like (Major domain)"/>
    <property type="match status" value="2"/>
</dbReference>
<comment type="caution">
    <text evidence="2">The sequence shown here is derived from an EMBL/GenBank/DDBJ whole genome shotgun (WGS) entry which is preliminary data.</text>
</comment>
<sequence length="192" mass="21741">MGDGFPVAALIIREEITNRLTSDGIDYFNTYGGNPVSCRAGIVLIPDVYHGKFRDNDYNNDEDKLCQLYVDEARRVVEEAESHGWRIAIFNIKPLQSCGEQIIKRMGNGFPVAALIIRKEITNRFTRDDIDYFNTYGGNSVSCRAGIVKILARKYESIGDVRGRGLFLGIEIVHNHKKREPGTKEVEEVKQE</sequence>